<dbReference type="InterPro" id="IPR017438">
    <property type="entry name" value="ATP-NAD_kinase_N"/>
</dbReference>
<dbReference type="Pfam" id="PF00781">
    <property type="entry name" value="DAGK_cat"/>
    <property type="match status" value="1"/>
</dbReference>
<organism evidence="6 7">
    <name type="scientific">Hoeflea poritis</name>
    <dbReference type="NCBI Taxonomy" id="2993659"/>
    <lineage>
        <taxon>Bacteria</taxon>
        <taxon>Pseudomonadati</taxon>
        <taxon>Pseudomonadota</taxon>
        <taxon>Alphaproteobacteria</taxon>
        <taxon>Hyphomicrobiales</taxon>
        <taxon>Rhizobiaceae</taxon>
        <taxon>Hoeflea</taxon>
    </lineage>
</organism>
<dbReference type="InterPro" id="IPR050187">
    <property type="entry name" value="Lipid_Phosphate_FormReg"/>
</dbReference>
<accession>A0ABT4VM27</accession>
<dbReference type="InterPro" id="IPR016064">
    <property type="entry name" value="NAD/diacylglycerol_kinase_sf"/>
</dbReference>
<keyword evidence="2" id="KW-0547">Nucleotide-binding</keyword>
<evidence type="ECO:0000256" key="4">
    <source>
        <dbReference type="ARBA" id="ARBA00022840"/>
    </source>
</evidence>
<protein>
    <submittedName>
        <fullName evidence="6">Diacylglycerol kinase family lipid kinase</fullName>
    </submittedName>
</protein>
<gene>
    <name evidence="6" type="ORF">OOZ53_09840</name>
</gene>
<keyword evidence="3 6" id="KW-0418">Kinase</keyword>
<comment type="caution">
    <text evidence="6">The sequence shown here is derived from an EMBL/GenBank/DDBJ whole genome shotgun (WGS) entry which is preliminary data.</text>
</comment>
<evidence type="ECO:0000256" key="1">
    <source>
        <dbReference type="ARBA" id="ARBA00022679"/>
    </source>
</evidence>
<dbReference type="Proteomes" id="UP001148313">
    <property type="component" value="Unassembled WGS sequence"/>
</dbReference>
<dbReference type="PANTHER" id="PTHR12358">
    <property type="entry name" value="SPHINGOSINE KINASE"/>
    <property type="match status" value="1"/>
</dbReference>
<evidence type="ECO:0000313" key="7">
    <source>
        <dbReference type="Proteomes" id="UP001148313"/>
    </source>
</evidence>
<evidence type="ECO:0000256" key="3">
    <source>
        <dbReference type="ARBA" id="ARBA00022777"/>
    </source>
</evidence>
<dbReference type="PANTHER" id="PTHR12358:SF54">
    <property type="entry name" value="SPHINGOSINE KINASE RELATED PROTEIN"/>
    <property type="match status" value="1"/>
</dbReference>
<feature type="domain" description="DAGKc" evidence="5">
    <location>
        <begin position="1"/>
        <end position="133"/>
    </location>
</feature>
<keyword evidence="1" id="KW-0808">Transferase</keyword>
<evidence type="ECO:0000256" key="2">
    <source>
        <dbReference type="ARBA" id="ARBA00022741"/>
    </source>
</evidence>
<dbReference type="NCBIfam" id="TIGR00147">
    <property type="entry name" value="YegS/Rv2252/BmrU family lipid kinase"/>
    <property type="match status" value="1"/>
</dbReference>
<dbReference type="GO" id="GO:0016301">
    <property type="term" value="F:kinase activity"/>
    <property type="evidence" value="ECO:0007669"/>
    <property type="project" value="UniProtKB-KW"/>
</dbReference>
<dbReference type="Gene3D" id="3.40.50.10330">
    <property type="entry name" value="Probable inorganic polyphosphate/atp-NAD kinase, domain 1"/>
    <property type="match status" value="1"/>
</dbReference>
<evidence type="ECO:0000259" key="5">
    <source>
        <dbReference type="PROSITE" id="PS50146"/>
    </source>
</evidence>
<dbReference type="RefSeq" id="WP_271089313.1">
    <property type="nucleotide sequence ID" value="NZ_JAPJZH010000005.1"/>
</dbReference>
<dbReference type="EMBL" id="JAPJZH010000005">
    <property type="protein sequence ID" value="MDA4845649.1"/>
    <property type="molecule type" value="Genomic_DNA"/>
</dbReference>
<dbReference type="SMART" id="SM00046">
    <property type="entry name" value="DAGKc"/>
    <property type="match status" value="1"/>
</dbReference>
<reference evidence="6" key="1">
    <citation type="submission" date="2022-11" db="EMBL/GenBank/DDBJ databases">
        <title>Hoeflea poritis sp. nov., isolated from scleractinian coral Porites lutea.</title>
        <authorList>
            <person name="Zhang G."/>
            <person name="Wei Q."/>
            <person name="Cai L."/>
        </authorList>
    </citation>
    <scope>NUCLEOTIDE SEQUENCE</scope>
    <source>
        <strain evidence="6">E7-10</strain>
    </source>
</reference>
<evidence type="ECO:0000313" key="6">
    <source>
        <dbReference type="EMBL" id="MDA4845649.1"/>
    </source>
</evidence>
<dbReference type="Gene3D" id="2.60.200.40">
    <property type="match status" value="1"/>
</dbReference>
<dbReference type="InterPro" id="IPR005218">
    <property type="entry name" value="Diacylglycerol/lipid_kinase"/>
</dbReference>
<keyword evidence="7" id="KW-1185">Reference proteome</keyword>
<sequence length="308" mass="32555">MSVFVVVNPRAGSGRTGRRWPDIAAALSGGIGPFDHAFTTGRGHATRLARQAVEAGAELIIAVGGDGTISEAVNGFVTDDGAVRRDCTFAVISAGTGADFVRSLGPSPDPLRGIASGKRRRIDLGRVTYVDDNGNPASRLFINIAGMGLSGEVDRAVNAERMTGLLPGKAAYYIATLGALLRHRSRTVRLTIDDREQLTVDLSMAAIANGQYFGGGMHVAPKARLDSGEFQIVILRGGAKLALARDLRQVYRGAHLDHPMILARTGRHIVAETVDQTGVKVPLDIDGESPGCLKATFEILPGALLLRQ</sequence>
<name>A0ABT4VM27_9HYPH</name>
<dbReference type="InterPro" id="IPR001206">
    <property type="entry name" value="Diacylglycerol_kinase_cat_dom"/>
</dbReference>
<dbReference type="Pfam" id="PF19279">
    <property type="entry name" value="YegS_C"/>
    <property type="match status" value="1"/>
</dbReference>
<proteinExistence type="predicted"/>
<dbReference type="SUPFAM" id="SSF111331">
    <property type="entry name" value="NAD kinase/diacylglycerol kinase-like"/>
    <property type="match status" value="1"/>
</dbReference>
<dbReference type="InterPro" id="IPR045540">
    <property type="entry name" value="YegS/DAGK_C"/>
</dbReference>
<dbReference type="PROSITE" id="PS50146">
    <property type="entry name" value="DAGK"/>
    <property type="match status" value="1"/>
</dbReference>
<keyword evidence="4" id="KW-0067">ATP-binding</keyword>